<gene>
    <name evidence="2" type="ORF">AVDCRST_MAG34-3140</name>
</gene>
<feature type="non-terminal residue" evidence="2">
    <location>
        <position position="1"/>
    </location>
</feature>
<organism evidence="2">
    <name type="scientific">uncultured Nocardioidaceae bacterium</name>
    <dbReference type="NCBI Taxonomy" id="253824"/>
    <lineage>
        <taxon>Bacteria</taxon>
        <taxon>Bacillati</taxon>
        <taxon>Actinomycetota</taxon>
        <taxon>Actinomycetes</taxon>
        <taxon>Propionibacteriales</taxon>
        <taxon>Nocardioidaceae</taxon>
        <taxon>environmental samples</taxon>
    </lineage>
</organism>
<proteinExistence type="predicted"/>
<feature type="compositionally biased region" description="Basic residues" evidence="1">
    <location>
        <begin position="7"/>
        <end position="20"/>
    </location>
</feature>
<dbReference type="AlphaFoldDB" id="A0A6J4MSR3"/>
<feature type="compositionally biased region" description="Gly residues" evidence="1">
    <location>
        <begin position="125"/>
        <end position="138"/>
    </location>
</feature>
<feature type="compositionally biased region" description="Basic residues" evidence="1">
    <location>
        <begin position="67"/>
        <end position="85"/>
    </location>
</feature>
<sequence length="165" mass="16949">GGGRGGARGRRPARRTNGRPARRDRASGSWPGAALRRRRTPGGAGQPGRGAGKDTGGRAEPGGRQPGVRRRQRRGGGGGRHRRRGGALGGSCGAAPTAVGRARGEAGRRLCQPVGLRQARCLRARGGGGLCDPAGGGAPARQHRGRCLPPRQRGEARRSWGGDGR</sequence>
<feature type="compositionally biased region" description="Basic and acidic residues" evidence="1">
    <location>
        <begin position="152"/>
        <end position="165"/>
    </location>
</feature>
<evidence type="ECO:0000313" key="2">
    <source>
        <dbReference type="EMBL" id="CAA9367724.1"/>
    </source>
</evidence>
<reference evidence="2" key="1">
    <citation type="submission" date="2020-02" db="EMBL/GenBank/DDBJ databases">
        <authorList>
            <person name="Meier V. D."/>
        </authorList>
    </citation>
    <scope>NUCLEOTIDE SEQUENCE</scope>
    <source>
        <strain evidence="2">AVDCRST_MAG34</strain>
    </source>
</reference>
<accession>A0A6J4MSR3</accession>
<feature type="region of interest" description="Disordered" evidence="1">
    <location>
        <begin position="1"/>
        <end position="165"/>
    </location>
</feature>
<name>A0A6J4MSR3_9ACTN</name>
<evidence type="ECO:0000256" key="1">
    <source>
        <dbReference type="SAM" id="MobiDB-lite"/>
    </source>
</evidence>
<protein>
    <submittedName>
        <fullName evidence="2">NADPH-dependent F420 reductase</fullName>
    </submittedName>
</protein>
<feature type="non-terminal residue" evidence="2">
    <location>
        <position position="165"/>
    </location>
</feature>
<dbReference type="EMBL" id="CADCUI010000088">
    <property type="protein sequence ID" value="CAA9367724.1"/>
    <property type="molecule type" value="Genomic_DNA"/>
</dbReference>